<dbReference type="InterPro" id="IPR000073">
    <property type="entry name" value="AB_hydrolase_1"/>
</dbReference>
<proteinExistence type="predicted"/>
<dbReference type="PANTHER" id="PTHR43798">
    <property type="entry name" value="MONOACYLGLYCEROL LIPASE"/>
    <property type="match status" value="1"/>
</dbReference>
<dbReference type="SUPFAM" id="SSF53474">
    <property type="entry name" value="alpha/beta-Hydrolases"/>
    <property type="match status" value="1"/>
</dbReference>
<organism evidence="3 4">
    <name type="scientific">Mesobacillus subterraneus</name>
    <dbReference type="NCBI Taxonomy" id="285983"/>
    <lineage>
        <taxon>Bacteria</taxon>
        <taxon>Bacillati</taxon>
        <taxon>Bacillota</taxon>
        <taxon>Bacilli</taxon>
        <taxon>Bacillales</taxon>
        <taxon>Bacillaceae</taxon>
        <taxon>Mesobacillus</taxon>
    </lineage>
</organism>
<name>A0A3R9EAY1_9BACI</name>
<evidence type="ECO:0000313" key="3">
    <source>
        <dbReference type="EMBL" id="RSD26205.1"/>
    </source>
</evidence>
<dbReference type="InterPro" id="IPR022742">
    <property type="entry name" value="Hydrolase_4"/>
</dbReference>
<keyword evidence="1 3" id="KW-0378">Hydrolase</keyword>
<evidence type="ECO:0000256" key="1">
    <source>
        <dbReference type="ARBA" id="ARBA00022801"/>
    </source>
</evidence>
<dbReference type="PRINTS" id="PR00111">
    <property type="entry name" value="ABHYDROLASE"/>
</dbReference>
<feature type="domain" description="Serine aminopeptidase S33" evidence="2">
    <location>
        <begin position="31"/>
        <end position="215"/>
    </location>
</feature>
<gene>
    <name evidence="3" type="ORF">EJA10_15425</name>
</gene>
<dbReference type="Proteomes" id="UP000279911">
    <property type="component" value="Unassembled WGS sequence"/>
</dbReference>
<dbReference type="Gene3D" id="3.40.50.1820">
    <property type="entry name" value="alpha/beta hydrolase"/>
    <property type="match status" value="1"/>
</dbReference>
<dbReference type="OrthoDB" id="9805423at2"/>
<reference evidence="4" key="1">
    <citation type="submission" date="2018-12" db="EMBL/GenBank/DDBJ databases">
        <title>Bacillus chawlae sp. nov., Bacillus glennii sp. nov., and Bacillus saganii sp. nov. Isolated from the Vehicle Assembly Building at Kennedy Space Center where the Viking Spacecraft were Assembled.</title>
        <authorList>
            <person name="Seuylemezian A."/>
            <person name="Vaishampayan P."/>
        </authorList>
    </citation>
    <scope>NUCLEOTIDE SEQUENCE [LARGE SCALE GENOMIC DNA]</scope>
    <source>
        <strain evidence="4">DSM 13966</strain>
    </source>
</reference>
<accession>A0A3R9EAY1</accession>
<dbReference type="PANTHER" id="PTHR43798:SF31">
    <property type="entry name" value="AB HYDROLASE SUPERFAMILY PROTEIN YCLE"/>
    <property type="match status" value="1"/>
</dbReference>
<evidence type="ECO:0000313" key="4">
    <source>
        <dbReference type="Proteomes" id="UP000279911"/>
    </source>
</evidence>
<protein>
    <submittedName>
        <fullName evidence="3">Alpha/beta hydrolase</fullName>
    </submittedName>
</protein>
<dbReference type="GO" id="GO:0016787">
    <property type="term" value="F:hydrolase activity"/>
    <property type="evidence" value="ECO:0007669"/>
    <property type="project" value="UniProtKB-KW"/>
</dbReference>
<dbReference type="GO" id="GO:0016020">
    <property type="term" value="C:membrane"/>
    <property type="evidence" value="ECO:0007669"/>
    <property type="project" value="TreeGrafter"/>
</dbReference>
<dbReference type="Pfam" id="PF12146">
    <property type="entry name" value="Hydrolase_4"/>
    <property type="match status" value="1"/>
</dbReference>
<sequence>MRMPICQLPRGSLFYEEAGQGHPIIFLHPPGMGRKVFRYQHPLSEKYHLVMPDLGGHGDSTAVPESVTIQRYAEEVLQLIDSLSLEKVTLCGYSSGGSIAQEFALSYPDRTASVILCGGFAKVESPALEYEHMLGMYFVKSSPKTLAKVIATAHTFDKNFRNELIEHMLKTDRRTWLHFYHESLNYTCLDRLKNLSAPMLLVYGARDFINQHLRAYERELDDFQAVIIQKVSHQVPVKKWQEFNQEITAFIESKVISN</sequence>
<dbReference type="EMBL" id="RSFW01000017">
    <property type="protein sequence ID" value="RSD26205.1"/>
    <property type="molecule type" value="Genomic_DNA"/>
</dbReference>
<dbReference type="InterPro" id="IPR029058">
    <property type="entry name" value="AB_hydrolase_fold"/>
</dbReference>
<dbReference type="InterPro" id="IPR050266">
    <property type="entry name" value="AB_hydrolase_sf"/>
</dbReference>
<dbReference type="AlphaFoldDB" id="A0A3R9EAY1"/>
<evidence type="ECO:0000259" key="2">
    <source>
        <dbReference type="Pfam" id="PF12146"/>
    </source>
</evidence>
<comment type="caution">
    <text evidence="3">The sequence shown here is derived from an EMBL/GenBank/DDBJ whole genome shotgun (WGS) entry which is preliminary data.</text>
</comment>